<dbReference type="RefSeq" id="WP_095661686.1">
    <property type="nucleotide sequence ID" value="NZ_NQMS01000008.1"/>
</dbReference>
<protein>
    <submittedName>
        <fullName evidence="2">Uncharacterized protein</fullName>
    </submittedName>
</protein>
<dbReference type="Proteomes" id="UP000218796">
    <property type="component" value="Unassembled WGS sequence"/>
</dbReference>
<dbReference type="AlphaFoldDB" id="A0A2A2M9H5"/>
<proteinExistence type="predicted"/>
<keyword evidence="1" id="KW-0472">Membrane</keyword>
<feature type="transmembrane region" description="Helical" evidence="1">
    <location>
        <begin position="20"/>
        <end position="47"/>
    </location>
</feature>
<evidence type="ECO:0000313" key="2">
    <source>
        <dbReference type="EMBL" id="PAV95283.1"/>
    </source>
</evidence>
<organism evidence="2 3">
    <name type="scientific">Hafnia paralvei</name>
    <dbReference type="NCBI Taxonomy" id="546367"/>
    <lineage>
        <taxon>Bacteria</taxon>
        <taxon>Pseudomonadati</taxon>
        <taxon>Pseudomonadota</taxon>
        <taxon>Gammaproteobacteria</taxon>
        <taxon>Enterobacterales</taxon>
        <taxon>Hafniaceae</taxon>
        <taxon>Hafnia</taxon>
    </lineage>
</organism>
<reference evidence="2 3" key="1">
    <citation type="submission" date="2017-08" db="EMBL/GenBank/DDBJ databases">
        <title>Draft Genome Sequence of Hafnia alvei CITHA-6 Isolated from Raw Bovine Milk.</title>
        <authorList>
            <person name="Culligan E.P."/>
            <person name="Mcsweeney A."/>
            <person name="O'Doherty C."/>
            <person name="Gleeson E."/>
            <person name="O'Riordan D."/>
            <person name="Sleator R.D."/>
        </authorList>
    </citation>
    <scope>NUCLEOTIDE SEQUENCE [LARGE SCALE GENOMIC DNA]</scope>
    <source>
        <strain evidence="2 3">CITHA-6</strain>
    </source>
</reference>
<keyword evidence="3" id="KW-1185">Reference proteome</keyword>
<gene>
    <name evidence="2" type="ORF">CJD50_17770</name>
</gene>
<evidence type="ECO:0000313" key="3">
    <source>
        <dbReference type="Proteomes" id="UP000218796"/>
    </source>
</evidence>
<accession>A0A2A2M9H5</accession>
<name>A0A2A2M9H5_9GAMM</name>
<sequence>MDANYIAYEALVANRAAVDWAFWSTIGTWLSGIATVAAVITSLYLALKNPKIGGCVRLGRMFFEVDDKPVVVITVVNKSLHSIRIKAIFWVVGDENEIQQMFRNQASDPLPIRLEHGDEANYRIIINDDDSWLKRIAKRLLDENASVEKMQCVVALSTGERYRLKIDKRFKAKIAQFMR</sequence>
<evidence type="ECO:0000256" key="1">
    <source>
        <dbReference type="SAM" id="Phobius"/>
    </source>
</evidence>
<dbReference type="EMBL" id="NQMS01000008">
    <property type="protein sequence ID" value="PAV95283.1"/>
    <property type="molecule type" value="Genomic_DNA"/>
</dbReference>
<keyword evidence="1" id="KW-1133">Transmembrane helix</keyword>
<comment type="caution">
    <text evidence="2">The sequence shown here is derived from an EMBL/GenBank/DDBJ whole genome shotgun (WGS) entry which is preliminary data.</text>
</comment>
<dbReference type="OrthoDB" id="6497802at2"/>
<keyword evidence="1" id="KW-0812">Transmembrane</keyword>